<feature type="region of interest" description="Disordered" evidence="1">
    <location>
        <begin position="190"/>
        <end position="238"/>
    </location>
</feature>
<sequence length="238" mass="25721">MYRFTHKIDNERERAVQETGLASRCRAGPSGCRRAVAGPVQRRPPCGAYMKAAGPAAGLARRLSGAAVALGLHPPRFRSPRAIPASVRGFARVDARSNTRYRFSSRPRSKPCWLGKLSPVYNLEHVTLDVMSTCPESGSYWMATLSGGPWHFGRAAVSADIIECVNRKKGLLIEDVANSRSLGSMMMVSHSRGQSPITTATPDKALQVPTGPLDQRRYGQPQHGPDSLISSTRPGVGS</sequence>
<feature type="compositionally biased region" description="Polar residues" evidence="1">
    <location>
        <begin position="228"/>
        <end position="238"/>
    </location>
</feature>
<dbReference type="Proteomes" id="UP000299102">
    <property type="component" value="Unassembled WGS sequence"/>
</dbReference>
<dbReference type="EMBL" id="BGZK01000122">
    <property type="protein sequence ID" value="GBP20804.1"/>
    <property type="molecule type" value="Genomic_DNA"/>
</dbReference>
<name>A0A4C1U416_EUMVA</name>
<evidence type="ECO:0000313" key="3">
    <source>
        <dbReference type="Proteomes" id="UP000299102"/>
    </source>
</evidence>
<feature type="compositionally biased region" description="Polar residues" evidence="1">
    <location>
        <begin position="191"/>
        <end position="201"/>
    </location>
</feature>
<evidence type="ECO:0000256" key="1">
    <source>
        <dbReference type="SAM" id="MobiDB-lite"/>
    </source>
</evidence>
<gene>
    <name evidence="2" type="ORF">EVAR_14530_1</name>
</gene>
<reference evidence="2 3" key="1">
    <citation type="journal article" date="2019" name="Commun. Biol.">
        <title>The bagworm genome reveals a unique fibroin gene that provides high tensile strength.</title>
        <authorList>
            <person name="Kono N."/>
            <person name="Nakamura H."/>
            <person name="Ohtoshi R."/>
            <person name="Tomita M."/>
            <person name="Numata K."/>
            <person name="Arakawa K."/>
        </authorList>
    </citation>
    <scope>NUCLEOTIDE SEQUENCE [LARGE SCALE GENOMIC DNA]</scope>
</reference>
<organism evidence="2 3">
    <name type="scientific">Eumeta variegata</name>
    <name type="common">Bagworm moth</name>
    <name type="synonym">Eumeta japonica</name>
    <dbReference type="NCBI Taxonomy" id="151549"/>
    <lineage>
        <taxon>Eukaryota</taxon>
        <taxon>Metazoa</taxon>
        <taxon>Ecdysozoa</taxon>
        <taxon>Arthropoda</taxon>
        <taxon>Hexapoda</taxon>
        <taxon>Insecta</taxon>
        <taxon>Pterygota</taxon>
        <taxon>Neoptera</taxon>
        <taxon>Endopterygota</taxon>
        <taxon>Lepidoptera</taxon>
        <taxon>Glossata</taxon>
        <taxon>Ditrysia</taxon>
        <taxon>Tineoidea</taxon>
        <taxon>Psychidae</taxon>
        <taxon>Oiketicinae</taxon>
        <taxon>Eumeta</taxon>
    </lineage>
</organism>
<proteinExistence type="predicted"/>
<keyword evidence="3" id="KW-1185">Reference proteome</keyword>
<comment type="caution">
    <text evidence="2">The sequence shown here is derived from an EMBL/GenBank/DDBJ whole genome shotgun (WGS) entry which is preliminary data.</text>
</comment>
<evidence type="ECO:0000313" key="2">
    <source>
        <dbReference type="EMBL" id="GBP20804.1"/>
    </source>
</evidence>
<protein>
    <submittedName>
        <fullName evidence="2">Uncharacterized protein</fullName>
    </submittedName>
</protein>
<dbReference type="AlphaFoldDB" id="A0A4C1U416"/>
<accession>A0A4C1U416</accession>